<evidence type="ECO:0000313" key="2">
    <source>
        <dbReference type="EMBL" id="MEE1672834.1"/>
    </source>
</evidence>
<protein>
    <submittedName>
        <fullName evidence="2">O-antigen polymerase</fullName>
    </submittedName>
</protein>
<feature type="transmembrane region" description="Helical" evidence="1">
    <location>
        <begin position="103"/>
        <end position="125"/>
    </location>
</feature>
<evidence type="ECO:0000256" key="1">
    <source>
        <dbReference type="SAM" id="Phobius"/>
    </source>
</evidence>
<keyword evidence="1" id="KW-0812">Transmembrane</keyword>
<dbReference type="Proteomes" id="UP001310248">
    <property type="component" value="Unassembled WGS sequence"/>
</dbReference>
<feature type="transmembrane region" description="Helical" evidence="1">
    <location>
        <begin position="220"/>
        <end position="241"/>
    </location>
</feature>
<feature type="transmembrane region" description="Helical" evidence="1">
    <location>
        <begin position="145"/>
        <end position="169"/>
    </location>
</feature>
<dbReference type="RefSeq" id="WP_329774255.1">
    <property type="nucleotide sequence ID" value="NZ_JAYDYW010000004.1"/>
</dbReference>
<comment type="caution">
    <text evidence="2">The sequence shown here is derived from an EMBL/GenBank/DDBJ whole genome shotgun (WGS) entry which is preliminary data.</text>
</comment>
<feature type="transmembrane region" description="Helical" evidence="1">
    <location>
        <begin position="32"/>
        <end position="54"/>
    </location>
</feature>
<gene>
    <name evidence="2" type="ORF">SNR37_002244</name>
</gene>
<keyword evidence="3" id="KW-1185">Reference proteome</keyword>
<keyword evidence="1" id="KW-0472">Membrane</keyword>
<evidence type="ECO:0000313" key="3">
    <source>
        <dbReference type="Proteomes" id="UP001310248"/>
    </source>
</evidence>
<feature type="transmembrane region" description="Helical" evidence="1">
    <location>
        <begin position="253"/>
        <end position="272"/>
    </location>
</feature>
<dbReference type="EMBL" id="JAYDYW010000004">
    <property type="protein sequence ID" value="MEE1672834.1"/>
    <property type="molecule type" value="Genomic_DNA"/>
</dbReference>
<feature type="transmembrane region" description="Helical" evidence="1">
    <location>
        <begin position="354"/>
        <end position="372"/>
    </location>
</feature>
<feature type="transmembrane region" description="Helical" evidence="1">
    <location>
        <begin position="378"/>
        <end position="397"/>
    </location>
</feature>
<proteinExistence type="predicted"/>
<accession>A0ABU7G0Y7</accession>
<feature type="transmembrane region" description="Helical" evidence="1">
    <location>
        <begin position="6"/>
        <end position="25"/>
    </location>
</feature>
<sequence>MFPSLLSVIACVIACAFVVFNSVVFKDFRHPAIIHSVMWASILVLHTFVPHGLFPAGPDVLAVVLFSLACFTGGAILVAYLFQHRSSSDITTRYDVPYFRRFYIGYFGMAALVSPLMFNRARSIAAHGTTDSFMLNLRLGLNNEAFGGSFGWMGYLSLVALSALFLVALDIGNRRGKQMFMLILPVALFYVLMSTGRTYFFLLVITLLFIFSFIRPEKFGLKAFATGFFLIFVFFFLIGTIMGKVGEGSGGALSALYVYLLGGVSAIDAILATDPDLSYGSNTFRTFYAVLAKLGFEWSPVKLVKDYVYIPHATNVYTVFYPYYLDFGLSYIFISQFVFGVFHTVLYKGAVRGGYGYILAYSISVYALFIQWFQDQYLSLLTSWLIVFALLAAPLILTKKSAN</sequence>
<feature type="transmembrane region" description="Helical" evidence="1">
    <location>
        <begin position="181"/>
        <end position="214"/>
    </location>
</feature>
<dbReference type="NCBIfam" id="TIGR04370">
    <property type="entry name" value="glyco_rpt_poly"/>
    <property type="match status" value="1"/>
</dbReference>
<keyword evidence="1" id="KW-1133">Transmembrane helix</keyword>
<feature type="transmembrane region" description="Helical" evidence="1">
    <location>
        <begin position="328"/>
        <end position="347"/>
    </location>
</feature>
<name>A0ABU7G0Y7_9ALTE</name>
<organism evidence="2 3">
    <name type="scientific">Agarivorans aestuarii</name>
    <dbReference type="NCBI Taxonomy" id="1563703"/>
    <lineage>
        <taxon>Bacteria</taxon>
        <taxon>Pseudomonadati</taxon>
        <taxon>Pseudomonadota</taxon>
        <taxon>Gammaproteobacteria</taxon>
        <taxon>Alteromonadales</taxon>
        <taxon>Alteromonadaceae</taxon>
        <taxon>Agarivorans</taxon>
    </lineage>
</organism>
<feature type="transmembrane region" description="Helical" evidence="1">
    <location>
        <begin position="60"/>
        <end position="82"/>
    </location>
</feature>
<reference evidence="3" key="1">
    <citation type="submission" date="2023-07" db="EMBL/GenBank/DDBJ databases">
        <title>Draft genome sequence of Agarivorans aestuarii strain ZMCS4, a CAZymes producing bacteria isolated from the marine brown algae Clodostephus spongiosus.</title>
        <authorList>
            <person name="Lorente B."/>
            <person name="Cabral C."/>
            <person name="Frias J."/>
            <person name="Faria J."/>
            <person name="Toubarro D."/>
        </authorList>
    </citation>
    <scope>NUCLEOTIDE SEQUENCE [LARGE SCALE GENOMIC DNA]</scope>
    <source>
        <strain evidence="3">ZMCS4</strain>
    </source>
</reference>